<name>A0A2W4Z5I2_9SPHN</name>
<feature type="compositionally biased region" description="Low complexity" evidence="1">
    <location>
        <begin position="190"/>
        <end position="201"/>
    </location>
</feature>
<sequence>MPPWPAASPDLSGFTARRSVACGTSLARTATPGVSTESPPASIARGCAHPASSGGGGTTDVQGAAAACSRSRASVMDMGRPFRRVIATSVSRRARWRQHHGPRASCRRSLDQDAGNPVARSRGEGKDRLVSATVAAPCSRAIGPCFDLRAGIRPAPTRAHAAVGAEGLAPAGSRSMPSSRPMANRRRGSRAIAISGSSGGR</sequence>
<reference evidence="2 3" key="1">
    <citation type="submission" date="2017-08" db="EMBL/GenBank/DDBJ databases">
        <title>Infants hospitalized years apart are colonized by the same room-sourced microbial strains.</title>
        <authorList>
            <person name="Brooks B."/>
            <person name="Olm M.R."/>
            <person name="Firek B.A."/>
            <person name="Baker R."/>
            <person name="Thomas B.C."/>
            <person name="Morowitz M.J."/>
            <person name="Banfield J.F."/>
        </authorList>
    </citation>
    <scope>NUCLEOTIDE SEQUENCE [LARGE SCALE GENOMIC DNA]</scope>
    <source>
        <strain evidence="2">S2_018_000_R3_110</strain>
    </source>
</reference>
<evidence type="ECO:0000313" key="3">
    <source>
        <dbReference type="Proteomes" id="UP000248614"/>
    </source>
</evidence>
<dbReference type="AlphaFoldDB" id="A0A2W4Z5I2"/>
<organism evidence="2 3">
    <name type="scientific">Sphingomonas hengshuiensis</name>
    <dbReference type="NCBI Taxonomy" id="1609977"/>
    <lineage>
        <taxon>Bacteria</taxon>
        <taxon>Pseudomonadati</taxon>
        <taxon>Pseudomonadota</taxon>
        <taxon>Alphaproteobacteria</taxon>
        <taxon>Sphingomonadales</taxon>
        <taxon>Sphingomonadaceae</taxon>
        <taxon>Sphingomonas</taxon>
    </lineage>
</organism>
<gene>
    <name evidence="2" type="ORF">DI632_08750</name>
</gene>
<feature type="region of interest" description="Disordered" evidence="1">
    <location>
        <begin position="164"/>
        <end position="201"/>
    </location>
</feature>
<dbReference type="EMBL" id="QFNF01000018">
    <property type="protein sequence ID" value="PZO77610.1"/>
    <property type="molecule type" value="Genomic_DNA"/>
</dbReference>
<dbReference type="Proteomes" id="UP000248614">
    <property type="component" value="Unassembled WGS sequence"/>
</dbReference>
<evidence type="ECO:0000256" key="1">
    <source>
        <dbReference type="SAM" id="MobiDB-lite"/>
    </source>
</evidence>
<comment type="caution">
    <text evidence="2">The sequence shown here is derived from an EMBL/GenBank/DDBJ whole genome shotgun (WGS) entry which is preliminary data.</text>
</comment>
<accession>A0A2W4Z5I2</accession>
<feature type="compositionally biased region" description="Polar residues" evidence="1">
    <location>
        <begin position="26"/>
        <end position="39"/>
    </location>
</feature>
<feature type="region of interest" description="Disordered" evidence="1">
    <location>
        <begin position="25"/>
        <end position="62"/>
    </location>
</feature>
<feature type="compositionally biased region" description="Basic residues" evidence="1">
    <location>
        <begin position="93"/>
        <end position="106"/>
    </location>
</feature>
<protein>
    <submittedName>
        <fullName evidence="2">Uncharacterized protein</fullName>
    </submittedName>
</protein>
<evidence type="ECO:0000313" key="2">
    <source>
        <dbReference type="EMBL" id="PZO77610.1"/>
    </source>
</evidence>
<feature type="region of interest" description="Disordered" evidence="1">
    <location>
        <begin position="93"/>
        <end position="125"/>
    </location>
</feature>
<proteinExistence type="predicted"/>